<name>A0A1I4WWD2_9GAMM</name>
<dbReference type="Proteomes" id="UP000198575">
    <property type="component" value="Unassembled WGS sequence"/>
</dbReference>
<feature type="compositionally biased region" description="Basic and acidic residues" evidence="1">
    <location>
        <begin position="398"/>
        <end position="407"/>
    </location>
</feature>
<evidence type="ECO:0000313" key="2">
    <source>
        <dbReference type="EMBL" id="SFN17289.1"/>
    </source>
</evidence>
<dbReference type="Gene3D" id="3.30.1490.300">
    <property type="match status" value="1"/>
</dbReference>
<reference evidence="2 3" key="1">
    <citation type="submission" date="2016-10" db="EMBL/GenBank/DDBJ databases">
        <authorList>
            <person name="de Groot N.N."/>
        </authorList>
    </citation>
    <scope>NUCLEOTIDE SEQUENCE [LARGE SCALE GENOMIC DNA]</scope>
    <source>
        <strain evidence="2 3">CGMCC 1.7659</strain>
    </source>
</reference>
<evidence type="ECO:0000313" key="3">
    <source>
        <dbReference type="Proteomes" id="UP000198575"/>
    </source>
</evidence>
<feature type="region of interest" description="Disordered" evidence="1">
    <location>
        <begin position="347"/>
        <end position="407"/>
    </location>
</feature>
<keyword evidence="3" id="KW-1185">Reference proteome</keyword>
<proteinExistence type="predicted"/>
<dbReference type="SUPFAM" id="SSF53067">
    <property type="entry name" value="Actin-like ATPase domain"/>
    <property type="match status" value="1"/>
</dbReference>
<organism evidence="2 3">
    <name type="scientific">Dokdonella immobilis</name>
    <dbReference type="NCBI Taxonomy" id="578942"/>
    <lineage>
        <taxon>Bacteria</taxon>
        <taxon>Pseudomonadati</taxon>
        <taxon>Pseudomonadota</taxon>
        <taxon>Gammaproteobacteria</taxon>
        <taxon>Lysobacterales</taxon>
        <taxon>Rhodanobacteraceae</taxon>
        <taxon>Dokdonella</taxon>
    </lineage>
</organism>
<dbReference type="Gene3D" id="3.30.420.40">
    <property type="match status" value="1"/>
</dbReference>
<dbReference type="PANTHER" id="PTHR40278:SF1">
    <property type="entry name" value="DNA UTILIZATION PROTEIN HOFN"/>
    <property type="match status" value="1"/>
</dbReference>
<evidence type="ECO:0000256" key="1">
    <source>
        <dbReference type="SAM" id="MobiDB-lite"/>
    </source>
</evidence>
<gene>
    <name evidence="2" type="ORF">SAMN05216289_10670</name>
</gene>
<dbReference type="InterPro" id="IPR043129">
    <property type="entry name" value="ATPase_NBD"/>
</dbReference>
<dbReference type="AlphaFoldDB" id="A0A1I4WWD2"/>
<dbReference type="STRING" id="578942.SAMN05216289_10670"/>
<dbReference type="InterPro" id="IPR052534">
    <property type="entry name" value="Extracell_DNA_Util/SecSys_Comp"/>
</dbReference>
<dbReference type="PANTHER" id="PTHR40278">
    <property type="entry name" value="DNA UTILIZATION PROTEIN HOFN"/>
    <property type="match status" value="1"/>
</dbReference>
<accession>A0A1I4WWD2</accession>
<sequence length="407" mass="44823">MKEALDRLLARLRTRLAKTPLPRFFSWWGTELLACLPKRWRERLGGHSEALLLEVGDTDIVVLRERNQTVSEFGRVGRDLPEDARAAEIRRLQARIENPGVRTIFCLPESKALTRTMTLPAAAEENLRQVLTFEMDRQTPFKADQVYFDSRVAARDAATRSLRVELVVLPRALLDPQLAAVAGERIQFDGVDVRSDDAAGGVRRGVNLLPVERRARRRDLGLPINLGLLALALILLIFNMSESLDNRALAVATMQAEVEKAAVAAQEVVELKKTLQDSINGANFLAEKKRNGPLIVALLDDLAARLNDDTYLERLSIENNQIQLQGQSKEAAGLISVLSASPFLANPKLEGQIQPDPRTGKDRFTISAEPKNVPADRVPVPVERAGDTDSGNATGKVEAMEKADGAP</sequence>
<protein>
    <submittedName>
        <fullName evidence="2">General secretion pathway protein L</fullName>
    </submittedName>
</protein>
<dbReference type="EMBL" id="FOVF01000006">
    <property type="protein sequence ID" value="SFN17289.1"/>
    <property type="molecule type" value="Genomic_DNA"/>
</dbReference>
<dbReference type="InterPro" id="IPR007813">
    <property type="entry name" value="PilN"/>
</dbReference>
<dbReference type="Pfam" id="PF05137">
    <property type="entry name" value="PilN"/>
    <property type="match status" value="1"/>
</dbReference>